<dbReference type="Proteomes" id="UP001153954">
    <property type="component" value="Unassembled WGS sequence"/>
</dbReference>
<sequence>MLTALQKQARVDTCKEFLQVCGDDPASVFERIVTGETINAEKYSTTLRRLREAIKERRRRKLAKNVLLLHDNASVHISRLFKAAVRVLVRGN</sequence>
<evidence type="ECO:0000313" key="2">
    <source>
        <dbReference type="Proteomes" id="UP001153954"/>
    </source>
</evidence>
<evidence type="ECO:0008006" key="3">
    <source>
        <dbReference type="Google" id="ProtNLM"/>
    </source>
</evidence>
<protein>
    <recommendedName>
        <fullName evidence="3">Transposase</fullName>
    </recommendedName>
</protein>
<comment type="caution">
    <text evidence="1">The sequence shown here is derived from an EMBL/GenBank/DDBJ whole genome shotgun (WGS) entry which is preliminary data.</text>
</comment>
<keyword evidence="2" id="KW-1185">Reference proteome</keyword>
<reference evidence="1" key="1">
    <citation type="submission" date="2022-03" db="EMBL/GenBank/DDBJ databases">
        <authorList>
            <person name="Tunstrom K."/>
        </authorList>
    </citation>
    <scope>NUCLEOTIDE SEQUENCE</scope>
</reference>
<dbReference type="InterPro" id="IPR036397">
    <property type="entry name" value="RNaseH_sf"/>
</dbReference>
<dbReference type="AlphaFoldDB" id="A0AAU9TVQ1"/>
<dbReference type="GO" id="GO:0003676">
    <property type="term" value="F:nucleic acid binding"/>
    <property type="evidence" value="ECO:0007669"/>
    <property type="project" value="InterPro"/>
</dbReference>
<dbReference type="Gene3D" id="3.30.420.10">
    <property type="entry name" value="Ribonuclease H-like superfamily/Ribonuclease H"/>
    <property type="match status" value="1"/>
</dbReference>
<name>A0AAU9TVQ1_EUPED</name>
<organism evidence="1 2">
    <name type="scientific">Euphydryas editha</name>
    <name type="common">Edith's checkerspot</name>
    <dbReference type="NCBI Taxonomy" id="104508"/>
    <lineage>
        <taxon>Eukaryota</taxon>
        <taxon>Metazoa</taxon>
        <taxon>Ecdysozoa</taxon>
        <taxon>Arthropoda</taxon>
        <taxon>Hexapoda</taxon>
        <taxon>Insecta</taxon>
        <taxon>Pterygota</taxon>
        <taxon>Neoptera</taxon>
        <taxon>Endopterygota</taxon>
        <taxon>Lepidoptera</taxon>
        <taxon>Glossata</taxon>
        <taxon>Ditrysia</taxon>
        <taxon>Papilionoidea</taxon>
        <taxon>Nymphalidae</taxon>
        <taxon>Nymphalinae</taxon>
        <taxon>Euphydryas</taxon>
    </lineage>
</organism>
<evidence type="ECO:0000313" key="1">
    <source>
        <dbReference type="EMBL" id="CAH2089655.1"/>
    </source>
</evidence>
<gene>
    <name evidence="1" type="ORF">EEDITHA_LOCUS5687</name>
</gene>
<dbReference type="EMBL" id="CAKOGL010000008">
    <property type="protein sequence ID" value="CAH2089655.1"/>
    <property type="molecule type" value="Genomic_DNA"/>
</dbReference>
<accession>A0AAU9TVQ1</accession>
<proteinExistence type="predicted"/>